<dbReference type="GO" id="GO:0016251">
    <property type="term" value="F:RNA polymerase II general transcription initiation factor activity"/>
    <property type="evidence" value="ECO:0007669"/>
    <property type="project" value="TreeGrafter"/>
</dbReference>
<sequence length="222" mass="26392">MEKDIIIDQIREQKKYLIEIILSYQFQFSILCFICILINYQWPIIKYIISTATILIQKEKINQQKCKKIEMEQLPKATVQQFIKSSTNGDMKCSNEFVTQVMSMAREYIQLVSDQANTICLEQGKKTISGEFFYKAISKLKLDNQIPHLKEIEEEIKEEVNVKNQNRARFQDEEHLKQLEEQQKLLYEKAKLENSKNMIDDEEHGKSRKLNIQFEQDDEDQQ</sequence>
<keyword evidence="4" id="KW-1133">Transmembrane helix</keyword>
<keyword evidence="4" id="KW-0472">Membrane</keyword>
<comment type="caution">
    <text evidence="6">The sequence shown here is derived from an EMBL/GenBank/DDBJ whole genome shotgun (WGS) entry which is preliminary data.</text>
</comment>
<organism evidence="6 7">
    <name type="scientific">Paramecium primaurelia</name>
    <dbReference type="NCBI Taxonomy" id="5886"/>
    <lineage>
        <taxon>Eukaryota</taxon>
        <taxon>Sar</taxon>
        <taxon>Alveolata</taxon>
        <taxon>Ciliophora</taxon>
        <taxon>Intramacronucleata</taxon>
        <taxon>Oligohymenophorea</taxon>
        <taxon>Peniculida</taxon>
        <taxon>Parameciidae</taxon>
        <taxon>Paramecium</taxon>
    </lineage>
</organism>
<feature type="region of interest" description="Disordered" evidence="3">
    <location>
        <begin position="192"/>
        <end position="222"/>
    </location>
</feature>
<dbReference type="EMBL" id="CAJJDM010000062">
    <property type="protein sequence ID" value="CAD8079124.1"/>
    <property type="molecule type" value="Genomic_DNA"/>
</dbReference>
<dbReference type="OMA" id="CILINYQ"/>
<accession>A0A8S1MWD0</accession>
<dbReference type="GO" id="GO:0017054">
    <property type="term" value="C:negative cofactor 2 complex"/>
    <property type="evidence" value="ECO:0007669"/>
    <property type="project" value="InterPro"/>
</dbReference>
<protein>
    <recommendedName>
        <fullName evidence="5">Transcription factor CBF/NF-Y/archaeal histone domain-containing protein</fullName>
    </recommendedName>
</protein>
<evidence type="ECO:0000256" key="2">
    <source>
        <dbReference type="ARBA" id="ARBA00023242"/>
    </source>
</evidence>
<keyword evidence="4" id="KW-0812">Transmembrane</keyword>
<dbReference type="PANTHER" id="PTHR46138:SF1">
    <property type="entry name" value="PROTEIN DR1"/>
    <property type="match status" value="1"/>
</dbReference>
<reference evidence="6" key="1">
    <citation type="submission" date="2021-01" db="EMBL/GenBank/DDBJ databases">
        <authorList>
            <consortium name="Genoscope - CEA"/>
            <person name="William W."/>
        </authorList>
    </citation>
    <scope>NUCLEOTIDE SEQUENCE</scope>
</reference>
<dbReference type="Pfam" id="PF00808">
    <property type="entry name" value="CBFD_NFYB_HMF"/>
    <property type="match status" value="1"/>
</dbReference>
<dbReference type="PANTHER" id="PTHR46138">
    <property type="entry name" value="PROTEIN DR1"/>
    <property type="match status" value="1"/>
</dbReference>
<evidence type="ECO:0000313" key="7">
    <source>
        <dbReference type="Proteomes" id="UP000688137"/>
    </source>
</evidence>
<gene>
    <name evidence="6" type="ORF">PPRIM_AZ9-3.1.T0610134</name>
</gene>
<keyword evidence="2" id="KW-0539">Nucleus</keyword>
<name>A0A8S1MWD0_PARPR</name>
<dbReference type="InterPro" id="IPR042225">
    <property type="entry name" value="Ncb2"/>
</dbReference>
<evidence type="ECO:0000259" key="5">
    <source>
        <dbReference type="Pfam" id="PF00808"/>
    </source>
</evidence>
<evidence type="ECO:0000256" key="1">
    <source>
        <dbReference type="ARBA" id="ARBA00004123"/>
    </source>
</evidence>
<feature type="domain" description="Transcription factor CBF/NF-Y/archaeal histone" evidence="5">
    <location>
        <begin position="73"/>
        <end position="131"/>
    </location>
</feature>
<dbReference type="GO" id="GO:0000122">
    <property type="term" value="P:negative regulation of transcription by RNA polymerase II"/>
    <property type="evidence" value="ECO:0007669"/>
    <property type="project" value="InterPro"/>
</dbReference>
<keyword evidence="7" id="KW-1185">Reference proteome</keyword>
<dbReference type="Proteomes" id="UP000688137">
    <property type="component" value="Unassembled WGS sequence"/>
</dbReference>
<dbReference type="GO" id="GO:0017025">
    <property type="term" value="F:TBP-class protein binding"/>
    <property type="evidence" value="ECO:0007669"/>
    <property type="project" value="TreeGrafter"/>
</dbReference>
<feature type="transmembrane region" description="Helical" evidence="4">
    <location>
        <begin position="21"/>
        <end position="42"/>
    </location>
</feature>
<comment type="subcellular location">
    <subcellularLocation>
        <location evidence="1">Nucleus</location>
    </subcellularLocation>
</comment>
<proteinExistence type="predicted"/>
<dbReference type="GO" id="GO:0051123">
    <property type="term" value="P:RNA polymerase II preinitiation complex assembly"/>
    <property type="evidence" value="ECO:0007669"/>
    <property type="project" value="TreeGrafter"/>
</dbReference>
<evidence type="ECO:0000313" key="6">
    <source>
        <dbReference type="EMBL" id="CAD8079124.1"/>
    </source>
</evidence>
<dbReference type="InterPro" id="IPR003958">
    <property type="entry name" value="CBFA_NFYB_domain"/>
</dbReference>
<evidence type="ECO:0000256" key="4">
    <source>
        <dbReference type="SAM" id="Phobius"/>
    </source>
</evidence>
<dbReference type="AlphaFoldDB" id="A0A8S1MWD0"/>
<evidence type="ECO:0000256" key="3">
    <source>
        <dbReference type="SAM" id="MobiDB-lite"/>
    </source>
</evidence>